<evidence type="ECO:0000259" key="3">
    <source>
        <dbReference type="Pfam" id="PF01555"/>
    </source>
</evidence>
<evidence type="ECO:0000256" key="2">
    <source>
        <dbReference type="ARBA" id="ARBA00022679"/>
    </source>
</evidence>
<name>A0A953LA60_9BACT</name>
<dbReference type="InterPro" id="IPR002941">
    <property type="entry name" value="DNA_methylase_N4/N6"/>
</dbReference>
<dbReference type="Gene3D" id="3.40.50.150">
    <property type="entry name" value="Vaccinia Virus protein VP39"/>
    <property type="match status" value="1"/>
</dbReference>
<dbReference type="GO" id="GO:0008170">
    <property type="term" value="F:N-methyltransferase activity"/>
    <property type="evidence" value="ECO:0007669"/>
    <property type="project" value="InterPro"/>
</dbReference>
<evidence type="ECO:0000313" key="5">
    <source>
        <dbReference type="Proteomes" id="UP000753961"/>
    </source>
</evidence>
<gene>
    <name evidence="4" type="ORF">KUV50_15615</name>
</gene>
<dbReference type="Proteomes" id="UP000753961">
    <property type="component" value="Unassembled WGS sequence"/>
</dbReference>
<sequence>MTENQQARQKLQDELRKLFQFDVSDLDFGIYRILNRKKDQIEQFIEKDLLDAIKEGLKEYQQQDASQLDAIKQQIIENLSDDAFDKQGKLVKYENTRLGKDYLEAFEKAGKEEIGADTEKKIYNDLFTFFSRYYDNGDFLSKRRISTRDSKYAVPYNGEEVLLHWANKDQYYIKSGEQFTSFKFDLDGSDKSVWFKVAQAETEKDNVKEEEARSFVLRPQNPIEVDGDELTLWFEYRPLAHEEEARWLNLYKKVENPRKTVDRSVLCIAYNEFVLNEVGKEWRVLLSRIPINKDRSILYQKLNHYTGKNTTDYFIHKNLKSFLERELEYYLKNEVIRVDDVIADQSQQAMEVALTRAKVVRHIGQEIIAFLSQIENFQKKLFEKRKFVVDTHYCFTLDMVPEEVYDTILENDEQLQSWEELYAMEKWGGELEWDGEWTIPFMKEHPYMMVDTRFFDEDFKYRLLESFENLTDEVEGLMINSENFQALNLLRSKYQNKIRCTYIDPPYNTGQDGFNYKDNYQHSSWLSFLNDRFLLGRKLNMKEGVFLASIDDNEVNRFRSLLQEYLGEDGFLGSFVWKRRITSSLAQSWLSTDHEYVLVYSKDASAVNILGDEKDKSKYSRVDKDDRKYASMPLTVGMNRYQRPNQWYALIDPKSGSEYWPPKNRVWCYYPPTMEEKIENDYIIWPDDFPDSRMTAPRLKAYEDEAQRDRKPVSTWIGEVSQKENDDNITQLKSGRNEEGTKWLNKLFTRAETVYPKPVSLLKTLVGQFAYLDHDIILDYYAGSGTTGHAILELNKKDGIKRKYILLEFGDFFEEILVNRLKKIVFSNNWKEGIPQDKEGQSHAFKYHFLESYEDALNNIDFKNPEDTQLVMEFDDYMLHYMLDFETEGVSATLLKEEAFDTPFDYQLNIQRGHGSPQSETVDMVETFHYLIGLWVQTLRKYEHQDRKYVVSKGQIRDEDAIEEVCIIWRKTKNLNLEEEAEWIQETILDNQTFDRIYINGLNKVKNAEPTELIFREKMFEELS</sequence>
<dbReference type="AlphaFoldDB" id="A0A953LA60"/>
<proteinExistence type="predicted"/>
<keyword evidence="5" id="KW-1185">Reference proteome</keyword>
<organism evidence="4 5">
    <name type="scientific">Membranihabitans marinus</name>
    <dbReference type="NCBI Taxonomy" id="1227546"/>
    <lineage>
        <taxon>Bacteria</taxon>
        <taxon>Pseudomonadati</taxon>
        <taxon>Bacteroidota</taxon>
        <taxon>Saprospiria</taxon>
        <taxon>Saprospirales</taxon>
        <taxon>Saprospiraceae</taxon>
        <taxon>Membranihabitans</taxon>
    </lineage>
</organism>
<evidence type="ECO:0000313" key="4">
    <source>
        <dbReference type="EMBL" id="MBY5959580.1"/>
    </source>
</evidence>
<reference evidence="4" key="1">
    <citation type="submission" date="2021-06" db="EMBL/GenBank/DDBJ databases">
        <title>44 bacteria genomes isolated from Dapeng, Shenzhen.</title>
        <authorList>
            <person name="Zheng W."/>
            <person name="Yu S."/>
            <person name="Huang Y."/>
        </authorList>
    </citation>
    <scope>NUCLEOTIDE SEQUENCE</scope>
    <source>
        <strain evidence="4">DP5N28-2</strain>
    </source>
</reference>
<keyword evidence="1" id="KW-0489">Methyltransferase</keyword>
<protein>
    <submittedName>
        <fullName evidence="4">Site-specific DNA-methyltransferase</fullName>
    </submittedName>
</protein>
<dbReference type="InterPro" id="IPR001091">
    <property type="entry name" value="RM_Methyltransferase"/>
</dbReference>
<dbReference type="RefSeq" id="WP_222581118.1">
    <property type="nucleotide sequence ID" value="NZ_JAHVHU010000016.1"/>
</dbReference>
<dbReference type="PRINTS" id="PR00508">
    <property type="entry name" value="S21N4MTFRASE"/>
</dbReference>
<accession>A0A953LA60</accession>
<dbReference type="SUPFAM" id="SSF53335">
    <property type="entry name" value="S-adenosyl-L-methionine-dependent methyltransferases"/>
    <property type="match status" value="1"/>
</dbReference>
<dbReference type="GO" id="GO:0032259">
    <property type="term" value="P:methylation"/>
    <property type="evidence" value="ECO:0007669"/>
    <property type="project" value="UniProtKB-KW"/>
</dbReference>
<evidence type="ECO:0000256" key="1">
    <source>
        <dbReference type="ARBA" id="ARBA00022603"/>
    </source>
</evidence>
<comment type="caution">
    <text evidence="4">The sequence shown here is derived from an EMBL/GenBank/DDBJ whole genome shotgun (WGS) entry which is preliminary data.</text>
</comment>
<dbReference type="Pfam" id="PF01555">
    <property type="entry name" value="N6_N4_Mtase"/>
    <property type="match status" value="1"/>
</dbReference>
<dbReference type="InterPro" id="IPR029063">
    <property type="entry name" value="SAM-dependent_MTases_sf"/>
</dbReference>
<feature type="domain" description="DNA methylase N-4/N-6" evidence="3">
    <location>
        <begin position="498"/>
        <end position="815"/>
    </location>
</feature>
<dbReference type="GO" id="GO:0003677">
    <property type="term" value="F:DNA binding"/>
    <property type="evidence" value="ECO:0007669"/>
    <property type="project" value="InterPro"/>
</dbReference>
<dbReference type="EMBL" id="JAHVHU010000016">
    <property type="protein sequence ID" value="MBY5959580.1"/>
    <property type="molecule type" value="Genomic_DNA"/>
</dbReference>
<keyword evidence="2" id="KW-0808">Transferase</keyword>